<dbReference type="GO" id="GO:0000160">
    <property type="term" value="P:phosphorelay signal transduction system"/>
    <property type="evidence" value="ECO:0007669"/>
    <property type="project" value="InterPro"/>
</dbReference>
<dbReference type="SMART" id="SM00448">
    <property type="entry name" value="REC"/>
    <property type="match status" value="1"/>
</dbReference>
<evidence type="ECO:0000313" key="7">
    <source>
        <dbReference type="Proteomes" id="UP000290365"/>
    </source>
</evidence>
<dbReference type="Pfam" id="PF00196">
    <property type="entry name" value="GerE"/>
    <property type="match status" value="1"/>
</dbReference>
<dbReference type="InterPro" id="IPR000792">
    <property type="entry name" value="Tscrpt_reg_LuxR_C"/>
</dbReference>
<dbReference type="Proteomes" id="UP000290365">
    <property type="component" value="Chromosome"/>
</dbReference>
<evidence type="ECO:0000259" key="5">
    <source>
        <dbReference type="PROSITE" id="PS50110"/>
    </source>
</evidence>
<organism evidence="6 7">
    <name type="scientific">Ktedonosporobacter rubrisoli</name>
    <dbReference type="NCBI Taxonomy" id="2509675"/>
    <lineage>
        <taxon>Bacteria</taxon>
        <taxon>Bacillati</taxon>
        <taxon>Chloroflexota</taxon>
        <taxon>Ktedonobacteria</taxon>
        <taxon>Ktedonobacterales</taxon>
        <taxon>Ktedonosporobacteraceae</taxon>
        <taxon>Ktedonosporobacter</taxon>
    </lineage>
</organism>
<dbReference type="Gene3D" id="3.40.50.2300">
    <property type="match status" value="1"/>
</dbReference>
<sequence>MTIRVLIVDDHSVVREGLRVFLGRDPALEVVDEAANGPEAIEKARLWRPDIVLMDLLIPIMDGIETTTIIRHELPETQVVVLTNVLDSTSVTNAIRAGAIGYMLKNVQATELHTAIKAAAAGQMHLSPQASTYLLREVRDAESVCSLTERETNVLNLLAQGCSNKEIAQVLHIAEDTVKTHIRHILAKLGVQSRTQATLAAMRLGLVAQQARSIMEDRGRGYKL</sequence>
<dbReference type="SMART" id="SM00421">
    <property type="entry name" value="HTH_LUXR"/>
    <property type="match status" value="1"/>
</dbReference>
<gene>
    <name evidence="6" type="ORF">EPA93_46655</name>
</gene>
<dbReference type="CDD" id="cd17535">
    <property type="entry name" value="REC_NarL-like"/>
    <property type="match status" value="1"/>
</dbReference>
<feature type="domain" description="Response regulatory" evidence="5">
    <location>
        <begin position="4"/>
        <end position="120"/>
    </location>
</feature>
<dbReference type="PROSITE" id="PS50043">
    <property type="entry name" value="HTH_LUXR_2"/>
    <property type="match status" value="1"/>
</dbReference>
<evidence type="ECO:0000256" key="2">
    <source>
        <dbReference type="ARBA" id="ARBA00023125"/>
    </source>
</evidence>
<dbReference type="GO" id="GO:0003677">
    <property type="term" value="F:DNA binding"/>
    <property type="evidence" value="ECO:0007669"/>
    <property type="project" value="UniProtKB-KW"/>
</dbReference>
<dbReference type="PROSITE" id="PS50110">
    <property type="entry name" value="RESPONSE_REGULATORY"/>
    <property type="match status" value="1"/>
</dbReference>
<dbReference type="PANTHER" id="PTHR43214">
    <property type="entry name" value="TWO-COMPONENT RESPONSE REGULATOR"/>
    <property type="match status" value="1"/>
</dbReference>
<dbReference type="EMBL" id="CP035758">
    <property type="protein sequence ID" value="QBD83050.1"/>
    <property type="molecule type" value="Genomic_DNA"/>
</dbReference>
<keyword evidence="2" id="KW-0238">DNA-binding</keyword>
<dbReference type="InterPro" id="IPR011006">
    <property type="entry name" value="CheY-like_superfamily"/>
</dbReference>
<dbReference type="AlphaFoldDB" id="A0A4P6K5B4"/>
<dbReference type="Pfam" id="PF00072">
    <property type="entry name" value="Response_reg"/>
    <property type="match status" value="1"/>
</dbReference>
<evidence type="ECO:0000259" key="4">
    <source>
        <dbReference type="PROSITE" id="PS50043"/>
    </source>
</evidence>
<dbReference type="OrthoDB" id="9808843at2"/>
<dbReference type="PRINTS" id="PR00038">
    <property type="entry name" value="HTHLUXR"/>
</dbReference>
<accession>A0A4P6K5B4</accession>
<dbReference type="InterPro" id="IPR001789">
    <property type="entry name" value="Sig_transdc_resp-reg_receiver"/>
</dbReference>
<evidence type="ECO:0000256" key="1">
    <source>
        <dbReference type="ARBA" id="ARBA00022553"/>
    </source>
</evidence>
<protein>
    <submittedName>
        <fullName evidence="6">Response regulator transcription factor</fullName>
    </submittedName>
</protein>
<dbReference type="InterPro" id="IPR039420">
    <property type="entry name" value="WalR-like"/>
</dbReference>
<dbReference type="InterPro" id="IPR016032">
    <property type="entry name" value="Sig_transdc_resp-reg_C-effctor"/>
</dbReference>
<dbReference type="KEGG" id="kbs:EPA93_46655"/>
<proteinExistence type="predicted"/>
<reference evidence="6 7" key="1">
    <citation type="submission" date="2019-01" db="EMBL/GenBank/DDBJ databases">
        <title>Ktedonosporobacter rubrisoli SCAWS-G2.</title>
        <authorList>
            <person name="Huang Y."/>
            <person name="Yan B."/>
        </authorList>
    </citation>
    <scope>NUCLEOTIDE SEQUENCE [LARGE SCALE GENOMIC DNA]</scope>
    <source>
        <strain evidence="6 7">SCAWS-G2</strain>
    </source>
</reference>
<keyword evidence="1 3" id="KW-0597">Phosphoprotein</keyword>
<dbReference type="RefSeq" id="WP_129894118.1">
    <property type="nucleotide sequence ID" value="NZ_CP035758.1"/>
</dbReference>
<name>A0A4P6K5B4_KTERU</name>
<evidence type="ECO:0000256" key="3">
    <source>
        <dbReference type="PROSITE-ProRule" id="PRU00169"/>
    </source>
</evidence>
<evidence type="ECO:0000313" key="6">
    <source>
        <dbReference type="EMBL" id="QBD83050.1"/>
    </source>
</evidence>
<dbReference type="GO" id="GO:0006355">
    <property type="term" value="P:regulation of DNA-templated transcription"/>
    <property type="evidence" value="ECO:0007669"/>
    <property type="project" value="InterPro"/>
</dbReference>
<dbReference type="SUPFAM" id="SSF46894">
    <property type="entry name" value="C-terminal effector domain of the bipartite response regulators"/>
    <property type="match status" value="1"/>
</dbReference>
<feature type="modified residue" description="4-aspartylphosphate" evidence="3">
    <location>
        <position position="55"/>
    </location>
</feature>
<dbReference type="SUPFAM" id="SSF52172">
    <property type="entry name" value="CheY-like"/>
    <property type="match status" value="1"/>
</dbReference>
<keyword evidence="7" id="KW-1185">Reference proteome</keyword>
<dbReference type="PROSITE" id="PS00622">
    <property type="entry name" value="HTH_LUXR_1"/>
    <property type="match status" value="1"/>
</dbReference>
<dbReference type="InterPro" id="IPR058245">
    <property type="entry name" value="NreC/VraR/RcsB-like_REC"/>
</dbReference>
<dbReference type="PANTHER" id="PTHR43214:SF43">
    <property type="entry name" value="TWO-COMPONENT RESPONSE REGULATOR"/>
    <property type="match status" value="1"/>
</dbReference>
<feature type="domain" description="HTH luxR-type" evidence="4">
    <location>
        <begin position="140"/>
        <end position="205"/>
    </location>
</feature>
<dbReference type="CDD" id="cd06170">
    <property type="entry name" value="LuxR_C_like"/>
    <property type="match status" value="1"/>
</dbReference>